<organism evidence="1 2">
    <name type="scientific">Marchantia polymorpha</name>
    <name type="common">Common liverwort</name>
    <name type="synonym">Marchantia aquatica</name>
    <dbReference type="NCBI Taxonomy" id="3197"/>
    <lineage>
        <taxon>Eukaryota</taxon>
        <taxon>Viridiplantae</taxon>
        <taxon>Streptophyta</taxon>
        <taxon>Embryophyta</taxon>
        <taxon>Marchantiophyta</taxon>
        <taxon>Marchantiopsida</taxon>
        <taxon>Marchantiidae</taxon>
        <taxon>Marchantiales</taxon>
        <taxon>Marchantiaceae</taxon>
        <taxon>Marchantia</taxon>
    </lineage>
</organism>
<keyword evidence="2" id="KW-1185">Reference proteome</keyword>
<evidence type="ECO:0000313" key="1">
    <source>
        <dbReference type="EMBL" id="PTQ49371.1"/>
    </source>
</evidence>
<dbReference type="AlphaFoldDB" id="A0A2R6XTD0"/>
<proteinExistence type="predicted"/>
<name>A0A2R6XTD0_MARPO</name>
<dbReference type="Proteomes" id="UP000244005">
    <property type="component" value="Unassembled WGS sequence"/>
</dbReference>
<dbReference type="EMBL" id="KZ772675">
    <property type="protein sequence ID" value="PTQ49371.1"/>
    <property type="molecule type" value="Genomic_DNA"/>
</dbReference>
<evidence type="ECO:0000313" key="2">
    <source>
        <dbReference type="Proteomes" id="UP000244005"/>
    </source>
</evidence>
<accession>A0A2R6XTD0</accession>
<gene>
    <name evidence="1" type="ORF">MARPO_0003s0238</name>
</gene>
<reference evidence="2" key="1">
    <citation type="journal article" date="2017" name="Cell">
        <title>Insights into land plant evolution garnered from the Marchantia polymorpha genome.</title>
        <authorList>
            <person name="Bowman J.L."/>
            <person name="Kohchi T."/>
            <person name="Yamato K.T."/>
            <person name="Jenkins J."/>
            <person name="Shu S."/>
            <person name="Ishizaki K."/>
            <person name="Yamaoka S."/>
            <person name="Nishihama R."/>
            <person name="Nakamura Y."/>
            <person name="Berger F."/>
            <person name="Adam C."/>
            <person name="Aki S.S."/>
            <person name="Althoff F."/>
            <person name="Araki T."/>
            <person name="Arteaga-Vazquez M.A."/>
            <person name="Balasubrmanian S."/>
            <person name="Barry K."/>
            <person name="Bauer D."/>
            <person name="Boehm C.R."/>
            <person name="Briginshaw L."/>
            <person name="Caballero-Perez J."/>
            <person name="Catarino B."/>
            <person name="Chen F."/>
            <person name="Chiyoda S."/>
            <person name="Chovatia M."/>
            <person name="Davies K.M."/>
            <person name="Delmans M."/>
            <person name="Demura T."/>
            <person name="Dierschke T."/>
            <person name="Dolan L."/>
            <person name="Dorantes-Acosta A.E."/>
            <person name="Eklund D.M."/>
            <person name="Florent S.N."/>
            <person name="Flores-Sandoval E."/>
            <person name="Fujiyama A."/>
            <person name="Fukuzawa H."/>
            <person name="Galik B."/>
            <person name="Grimanelli D."/>
            <person name="Grimwood J."/>
            <person name="Grossniklaus U."/>
            <person name="Hamada T."/>
            <person name="Haseloff J."/>
            <person name="Hetherington A.J."/>
            <person name="Higo A."/>
            <person name="Hirakawa Y."/>
            <person name="Hundley H.N."/>
            <person name="Ikeda Y."/>
            <person name="Inoue K."/>
            <person name="Inoue S.I."/>
            <person name="Ishida S."/>
            <person name="Jia Q."/>
            <person name="Kakita M."/>
            <person name="Kanazawa T."/>
            <person name="Kawai Y."/>
            <person name="Kawashima T."/>
            <person name="Kennedy M."/>
            <person name="Kinose K."/>
            <person name="Kinoshita T."/>
            <person name="Kohara Y."/>
            <person name="Koide E."/>
            <person name="Komatsu K."/>
            <person name="Kopischke S."/>
            <person name="Kubo M."/>
            <person name="Kyozuka J."/>
            <person name="Lagercrantz U."/>
            <person name="Lin S.S."/>
            <person name="Lindquist E."/>
            <person name="Lipzen A.M."/>
            <person name="Lu C.W."/>
            <person name="De Luna E."/>
            <person name="Martienssen R.A."/>
            <person name="Minamino N."/>
            <person name="Mizutani M."/>
            <person name="Mizutani M."/>
            <person name="Mochizuki N."/>
            <person name="Monte I."/>
            <person name="Mosher R."/>
            <person name="Nagasaki H."/>
            <person name="Nakagami H."/>
            <person name="Naramoto S."/>
            <person name="Nishitani K."/>
            <person name="Ohtani M."/>
            <person name="Okamoto T."/>
            <person name="Okumura M."/>
            <person name="Phillips J."/>
            <person name="Pollak B."/>
            <person name="Reinders A."/>
            <person name="Rovekamp M."/>
            <person name="Sano R."/>
            <person name="Sawa S."/>
            <person name="Schmid M.W."/>
            <person name="Shirakawa M."/>
            <person name="Solano R."/>
            <person name="Spunde A."/>
            <person name="Suetsugu N."/>
            <person name="Sugano S."/>
            <person name="Sugiyama A."/>
            <person name="Sun R."/>
            <person name="Suzuki Y."/>
            <person name="Takenaka M."/>
            <person name="Takezawa D."/>
            <person name="Tomogane H."/>
            <person name="Tsuzuki M."/>
            <person name="Ueda T."/>
            <person name="Umeda M."/>
            <person name="Ward J.M."/>
            <person name="Watanabe Y."/>
            <person name="Yazaki K."/>
            <person name="Yokoyama R."/>
            <person name="Yoshitake Y."/>
            <person name="Yotsui I."/>
            <person name="Zachgo S."/>
            <person name="Schmutz J."/>
        </authorList>
    </citation>
    <scope>NUCLEOTIDE SEQUENCE [LARGE SCALE GENOMIC DNA]</scope>
    <source>
        <strain evidence="2">Tak-1</strain>
    </source>
</reference>
<sequence length="146" mass="16720">MKTDEKEANESNMKREIYRSHRVDTRETVRQSDHMHPNILLSTRQCCKDATGRPSVCPFGGPRDGAHRTGMFLPGTKLTAYRSRGVDGVVSELRRDRRLRFKDRRRVWGRMRSALKNGNRVNPSIGTRLDYITSHSNDAVIIARPG</sequence>
<protein>
    <submittedName>
        <fullName evidence="1">Uncharacterized protein</fullName>
    </submittedName>
</protein>